<accession>A0A1L9VGA5</accession>
<evidence type="ECO:0000256" key="1">
    <source>
        <dbReference type="SAM" id="MobiDB-lite"/>
    </source>
</evidence>
<proteinExistence type="predicted"/>
<name>A0A1L9VGA5_ASPGL</name>
<keyword evidence="3" id="KW-1185">Reference proteome</keyword>
<evidence type="ECO:0000313" key="3">
    <source>
        <dbReference type="Proteomes" id="UP000184300"/>
    </source>
</evidence>
<dbReference type="AlphaFoldDB" id="A0A1L9VGA5"/>
<dbReference type="Proteomes" id="UP000184300">
    <property type="component" value="Unassembled WGS sequence"/>
</dbReference>
<dbReference type="EMBL" id="KV878900">
    <property type="protein sequence ID" value="OJJ82946.1"/>
    <property type="molecule type" value="Genomic_DNA"/>
</dbReference>
<sequence length="195" mass="21340">MAPSWGFVLWVKWRWKSKIALFASPSHPNGTHHLQKNRPIDNIDRDRFPESTGPALISYPAPDSLTRPRGCQALLPGPAVVCFEIRQKFGGGEDKTQTVVGAFGEAVPLRRDSGSIGSTGEGVPGSTAVGNRSDLPMGTLGGFGEFYPWLRELGEKINSKDEGILHDAIQSTVFFLLLSILNGEITCDRKHAVWR</sequence>
<gene>
    <name evidence="2" type="ORF">ASPGLDRAFT_26578</name>
</gene>
<feature type="region of interest" description="Disordered" evidence="1">
    <location>
        <begin position="111"/>
        <end position="131"/>
    </location>
</feature>
<reference evidence="3" key="1">
    <citation type="journal article" date="2017" name="Genome Biol.">
        <title>Comparative genomics reveals high biological diversity and specific adaptations in the industrially and medically important fungal genus Aspergillus.</title>
        <authorList>
            <person name="de Vries R.P."/>
            <person name="Riley R."/>
            <person name="Wiebenga A."/>
            <person name="Aguilar-Osorio G."/>
            <person name="Amillis S."/>
            <person name="Uchima C.A."/>
            <person name="Anderluh G."/>
            <person name="Asadollahi M."/>
            <person name="Askin M."/>
            <person name="Barry K."/>
            <person name="Battaglia E."/>
            <person name="Bayram O."/>
            <person name="Benocci T."/>
            <person name="Braus-Stromeyer S.A."/>
            <person name="Caldana C."/>
            <person name="Canovas D."/>
            <person name="Cerqueira G.C."/>
            <person name="Chen F."/>
            <person name="Chen W."/>
            <person name="Choi C."/>
            <person name="Clum A."/>
            <person name="Dos Santos R.A."/>
            <person name="Damasio A.R."/>
            <person name="Diallinas G."/>
            <person name="Emri T."/>
            <person name="Fekete E."/>
            <person name="Flipphi M."/>
            <person name="Freyberg S."/>
            <person name="Gallo A."/>
            <person name="Gournas C."/>
            <person name="Habgood R."/>
            <person name="Hainaut M."/>
            <person name="Harispe M.L."/>
            <person name="Henrissat B."/>
            <person name="Hilden K.S."/>
            <person name="Hope R."/>
            <person name="Hossain A."/>
            <person name="Karabika E."/>
            <person name="Karaffa L."/>
            <person name="Karanyi Z."/>
            <person name="Krasevec N."/>
            <person name="Kuo A."/>
            <person name="Kusch H."/>
            <person name="LaButti K."/>
            <person name="Lagendijk E.L."/>
            <person name="Lapidus A."/>
            <person name="Levasseur A."/>
            <person name="Lindquist E."/>
            <person name="Lipzen A."/>
            <person name="Logrieco A.F."/>
            <person name="MacCabe A."/>
            <person name="Maekelae M.R."/>
            <person name="Malavazi I."/>
            <person name="Melin P."/>
            <person name="Meyer V."/>
            <person name="Mielnichuk N."/>
            <person name="Miskei M."/>
            <person name="Molnar A.P."/>
            <person name="Mule G."/>
            <person name="Ngan C.Y."/>
            <person name="Orejas M."/>
            <person name="Orosz E."/>
            <person name="Ouedraogo J.P."/>
            <person name="Overkamp K.M."/>
            <person name="Park H.-S."/>
            <person name="Perrone G."/>
            <person name="Piumi F."/>
            <person name="Punt P.J."/>
            <person name="Ram A.F."/>
            <person name="Ramon A."/>
            <person name="Rauscher S."/>
            <person name="Record E."/>
            <person name="Riano-Pachon D.M."/>
            <person name="Robert V."/>
            <person name="Roehrig J."/>
            <person name="Ruller R."/>
            <person name="Salamov A."/>
            <person name="Salih N.S."/>
            <person name="Samson R.A."/>
            <person name="Sandor E."/>
            <person name="Sanguinetti M."/>
            <person name="Schuetze T."/>
            <person name="Sepcic K."/>
            <person name="Shelest E."/>
            <person name="Sherlock G."/>
            <person name="Sophianopoulou V."/>
            <person name="Squina F.M."/>
            <person name="Sun H."/>
            <person name="Susca A."/>
            <person name="Todd R.B."/>
            <person name="Tsang A."/>
            <person name="Unkles S.E."/>
            <person name="van de Wiele N."/>
            <person name="van Rossen-Uffink D."/>
            <person name="Oliveira J.V."/>
            <person name="Vesth T.C."/>
            <person name="Visser J."/>
            <person name="Yu J.-H."/>
            <person name="Zhou M."/>
            <person name="Andersen M.R."/>
            <person name="Archer D.B."/>
            <person name="Baker S.E."/>
            <person name="Benoit I."/>
            <person name="Brakhage A.A."/>
            <person name="Braus G.H."/>
            <person name="Fischer R."/>
            <person name="Frisvad J.C."/>
            <person name="Goldman G.H."/>
            <person name="Houbraken J."/>
            <person name="Oakley B."/>
            <person name="Pocsi I."/>
            <person name="Scazzocchio C."/>
            <person name="Seiboth B."/>
            <person name="vanKuyk P.A."/>
            <person name="Wortman J."/>
            <person name="Dyer P.S."/>
            <person name="Grigoriev I.V."/>
        </authorList>
    </citation>
    <scope>NUCLEOTIDE SEQUENCE [LARGE SCALE GENOMIC DNA]</scope>
    <source>
        <strain evidence="3">CBS 516.65</strain>
    </source>
</reference>
<protein>
    <submittedName>
        <fullName evidence="2">Uncharacterized protein</fullName>
    </submittedName>
</protein>
<dbReference type="VEuPathDB" id="FungiDB:ASPGLDRAFT_26578"/>
<evidence type="ECO:0000313" key="2">
    <source>
        <dbReference type="EMBL" id="OJJ82946.1"/>
    </source>
</evidence>
<organism evidence="2 3">
    <name type="scientific">Aspergillus glaucus CBS 516.65</name>
    <dbReference type="NCBI Taxonomy" id="1160497"/>
    <lineage>
        <taxon>Eukaryota</taxon>
        <taxon>Fungi</taxon>
        <taxon>Dikarya</taxon>
        <taxon>Ascomycota</taxon>
        <taxon>Pezizomycotina</taxon>
        <taxon>Eurotiomycetes</taxon>
        <taxon>Eurotiomycetidae</taxon>
        <taxon>Eurotiales</taxon>
        <taxon>Aspergillaceae</taxon>
        <taxon>Aspergillus</taxon>
        <taxon>Aspergillus subgen. Aspergillus</taxon>
    </lineage>
</organism>
<dbReference type="GeneID" id="34459841"/>
<dbReference type="RefSeq" id="XP_022399644.1">
    <property type="nucleotide sequence ID" value="XM_022543580.1"/>
</dbReference>